<dbReference type="OrthoDB" id="405996at2759"/>
<feature type="region of interest" description="Disordered" evidence="1">
    <location>
        <begin position="1"/>
        <end position="22"/>
    </location>
</feature>
<feature type="non-terminal residue" evidence="2">
    <location>
        <position position="1"/>
    </location>
</feature>
<evidence type="ECO:0000313" key="3">
    <source>
        <dbReference type="Proteomes" id="UP000266841"/>
    </source>
</evidence>
<gene>
    <name evidence="2" type="ORF">THAOC_27779</name>
</gene>
<reference evidence="2 3" key="1">
    <citation type="journal article" date="2012" name="Genome Biol.">
        <title>Genome and low-iron response of an oceanic diatom adapted to chronic iron limitation.</title>
        <authorList>
            <person name="Lommer M."/>
            <person name="Specht M."/>
            <person name="Roy A.S."/>
            <person name="Kraemer L."/>
            <person name="Andreson R."/>
            <person name="Gutowska M.A."/>
            <person name="Wolf J."/>
            <person name="Bergner S.V."/>
            <person name="Schilhabel M.B."/>
            <person name="Klostermeier U.C."/>
            <person name="Beiko R.G."/>
            <person name="Rosenstiel P."/>
            <person name="Hippler M."/>
            <person name="Laroche J."/>
        </authorList>
    </citation>
    <scope>NUCLEOTIDE SEQUENCE [LARGE SCALE GENOMIC DNA]</scope>
    <source>
        <strain evidence="2 3">CCMP1005</strain>
    </source>
</reference>
<protein>
    <submittedName>
        <fullName evidence="2">Uncharacterized protein</fullName>
    </submittedName>
</protein>
<sequence>RKTSSRKREEEAKLSGFSGHPVPAGFEQINEDLYARKDNKFMVFNGPGVESWVSPPQPVTKTKSIDITDLK</sequence>
<dbReference type="Proteomes" id="UP000266841">
    <property type="component" value="Unassembled WGS sequence"/>
</dbReference>
<feature type="compositionally biased region" description="Basic and acidic residues" evidence="1">
    <location>
        <begin position="1"/>
        <end position="13"/>
    </location>
</feature>
<dbReference type="EMBL" id="AGNL01039014">
    <property type="protein sequence ID" value="EJK52896.1"/>
    <property type="molecule type" value="Genomic_DNA"/>
</dbReference>
<keyword evidence="3" id="KW-1185">Reference proteome</keyword>
<name>K0RVL5_THAOC</name>
<comment type="caution">
    <text evidence="2">The sequence shown here is derived from an EMBL/GenBank/DDBJ whole genome shotgun (WGS) entry which is preliminary data.</text>
</comment>
<evidence type="ECO:0000256" key="1">
    <source>
        <dbReference type="SAM" id="MobiDB-lite"/>
    </source>
</evidence>
<organism evidence="2 3">
    <name type="scientific">Thalassiosira oceanica</name>
    <name type="common">Marine diatom</name>
    <dbReference type="NCBI Taxonomy" id="159749"/>
    <lineage>
        <taxon>Eukaryota</taxon>
        <taxon>Sar</taxon>
        <taxon>Stramenopiles</taxon>
        <taxon>Ochrophyta</taxon>
        <taxon>Bacillariophyta</taxon>
        <taxon>Coscinodiscophyceae</taxon>
        <taxon>Thalassiosirophycidae</taxon>
        <taxon>Thalassiosirales</taxon>
        <taxon>Thalassiosiraceae</taxon>
        <taxon>Thalassiosira</taxon>
    </lineage>
</organism>
<evidence type="ECO:0000313" key="2">
    <source>
        <dbReference type="EMBL" id="EJK52896.1"/>
    </source>
</evidence>
<feature type="region of interest" description="Disordered" evidence="1">
    <location>
        <begin position="48"/>
        <end position="71"/>
    </location>
</feature>
<proteinExistence type="predicted"/>
<accession>K0RVL5</accession>
<dbReference type="AlphaFoldDB" id="K0RVL5"/>